<evidence type="ECO:0000256" key="4">
    <source>
        <dbReference type="ARBA" id="ARBA00022679"/>
    </source>
</evidence>
<keyword evidence="4 7" id="KW-0808">Transferase</keyword>
<dbReference type="NCBIfam" id="TIGR02467">
    <property type="entry name" value="CbiE"/>
    <property type="match status" value="1"/>
</dbReference>
<gene>
    <name evidence="7" type="ORF">CLV56_2306</name>
</gene>
<dbReference type="RefSeq" id="WP_039339972.1">
    <property type="nucleotide sequence ID" value="NZ_PGEZ01000001.1"/>
</dbReference>
<dbReference type="PANTHER" id="PTHR43182:SF1">
    <property type="entry name" value="COBALT-PRECORRIN-7 C(5)-METHYLTRANSFERASE"/>
    <property type="match status" value="1"/>
</dbReference>
<keyword evidence="8" id="KW-1185">Reference proteome</keyword>
<feature type="domain" description="Tetrapyrrole methylase" evidence="6">
    <location>
        <begin position="3"/>
        <end position="178"/>
    </location>
</feature>
<name>A0A0B2BVC8_9ACTN</name>
<dbReference type="InterPro" id="IPR029063">
    <property type="entry name" value="SAM-dependent_MTases_sf"/>
</dbReference>
<protein>
    <submittedName>
        <fullName evidence="7">Precorrin-6Y C5,15-methyltransferase (Decarboxylating)</fullName>
    </submittedName>
</protein>
<dbReference type="SUPFAM" id="SSF53790">
    <property type="entry name" value="Tetrapyrrole methylase"/>
    <property type="match status" value="1"/>
</dbReference>
<dbReference type="InterPro" id="IPR012818">
    <property type="entry name" value="CbiE"/>
</dbReference>
<dbReference type="InterPro" id="IPR050714">
    <property type="entry name" value="Cobalamin_biosynth_MTase"/>
</dbReference>
<dbReference type="SUPFAM" id="SSF53335">
    <property type="entry name" value="S-adenosyl-L-methionine-dependent methyltransferases"/>
    <property type="match status" value="1"/>
</dbReference>
<dbReference type="CDD" id="cd11644">
    <property type="entry name" value="Precorrin-6Y-MT"/>
    <property type="match status" value="1"/>
</dbReference>
<sequence>MHRITVVGIGADGWDGLAMSSRKIVREAEVVMGGKRLLDTLPWAWWQERVEWPASLEDALATLLAEHEDKKVAVMASGDPLVAGIGGLLVDAVGAESVEILPGLSSETLARARMRWSYEQTSLVSLEDHEVRRLVQHLAPGRRLIVLSGDGGTPSSVASLLRERGYGGSTMTVLGDLGAITESRTEARADAWADRVSPELNVICLECVADPDRRSATSRVPGLPDDAHATGALARDLRTAALARLGPAAGDLLVDVGSGAGCVAVEWVRAEPLARAVTLVRGAGEVREARAVGTELGVPALELQEATDEDAVIAALVALDAPDAVFVGPRYLSAAVLDAARGSLKPGSRLVAQAVTPADQAMLTGQFLELGGELVRLQADVAQEAAWQVAEPTVQWSLLL</sequence>
<comment type="caution">
    <text evidence="7">The sequence shown here is derived from an EMBL/GenBank/DDBJ whole genome shotgun (WGS) entry which is preliminary data.</text>
</comment>
<keyword evidence="5" id="KW-0949">S-adenosyl-L-methionine</keyword>
<reference evidence="7 8" key="1">
    <citation type="submission" date="2017-11" db="EMBL/GenBank/DDBJ databases">
        <title>Genomic Encyclopedia of Archaeal and Bacterial Type Strains, Phase II (KMG-II): From Individual Species to Whole Genera.</title>
        <authorList>
            <person name="Goeker M."/>
        </authorList>
    </citation>
    <scope>NUCLEOTIDE SEQUENCE [LARGE SCALE GENOMIC DNA]</scope>
    <source>
        <strain evidence="7 8">DSM 27763</strain>
    </source>
</reference>
<dbReference type="PIRSF" id="PIRSF036428">
    <property type="entry name" value="CobL"/>
    <property type="match status" value="1"/>
</dbReference>
<dbReference type="GO" id="GO:0009236">
    <property type="term" value="P:cobalamin biosynthetic process"/>
    <property type="evidence" value="ECO:0007669"/>
    <property type="project" value="UniProtKB-UniPathway"/>
</dbReference>
<dbReference type="InterPro" id="IPR014777">
    <property type="entry name" value="4pyrrole_Mease_sub1"/>
</dbReference>
<dbReference type="PANTHER" id="PTHR43182">
    <property type="entry name" value="COBALT-PRECORRIN-6B C(15)-METHYLTRANSFERASE (DECARBOXYLATING)"/>
    <property type="match status" value="1"/>
</dbReference>
<dbReference type="Proteomes" id="UP000230842">
    <property type="component" value="Unassembled WGS sequence"/>
</dbReference>
<dbReference type="UniPathway" id="UPA00148"/>
<dbReference type="AlphaFoldDB" id="A0A0B2BVC8"/>
<keyword evidence="3 7" id="KW-0489">Methyltransferase</keyword>
<evidence type="ECO:0000256" key="1">
    <source>
        <dbReference type="ARBA" id="ARBA00004953"/>
    </source>
</evidence>
<dbReference type="OrthoDB" id="9787825at2"/>
<dbReference type="GO" id="GO:0032259">
    <property type="term" value="P:methylation"/>
    <property type="evidence" value="ECO:0007669"/>
    <property type="project" value="UniProtKB-KW"/>
</dbReference>
<organism evidence="7 8">
    <name type="scientific">Mumia flava</name>
    <dbReference type="NCBI Taxonomy" id="1348852"/>
    <lineage>
        <taxon>Bacteria</taxon>
        <taxon>Bacillati</taxon>
        <taxon>Actinomycetota</taxon>
        <taxon>Actinomycetes</taxon>
        <taxon>Propionibacteriales</taxon>
        <taxon>Nocardioidaceae</taxon>
        <taxon>Mumia</taxon>
    </lineage>
</organism>
<dbReference type="GO" id="GO:0008276">
    <property type="term" value="F:protein methyltransferase activity"/>
    <property type="evidence" value="ECO:0007669"/>
    <property type="project" value="InterPro"/>
</dbReference>
<proteinExistence type="predicted"/>
<dbReference type="Gene3D" id="3.40.50.150">
    <property type="entry name" value="Vaccinia Virus protein VP39"/>
    <property type="match status" value="1"/>
</dbReference>
<evidence type="ECO:0000313" key="8">
    <source>
        <dbReference type="Proteomes" id="UP000230842"/>
    </source>
</evidence>
<keyword evidence="2" id="KW-0169">Cobalamin biosynthesis</keyword>
<dbReference type="InterPro" id="IPR006365">
    <property type="entry name" value="Cbl_synth_CobL"/>
</dbReference>
<evidence type="ECO:0000313" key="7">
    <source>
        <dbReference type="EMBL" id="PJJ58061.1"/>
    </source>
</evidence>
<dbReference type="Pfam" id="PF00590">
    <property type="entry name" value="TP_methylase"/>
    <property type="match status" value="1"/>
</dbReference>
<comment type="pathway">
    <text evidence="1">Cofactor biosynthesis; adenosylcobalamin biosynthesis.</text>
</comment>
<evidence type="ECO:0000256" key="2">
    <source>
        <dbReference type="ARBA" id="ARBA00022573"/>
    </source>
</evidence>
<accession>A0A0B2BVC8</accession>
<dbReference type="Gene3D" id="3.40.1010.10">
    <property type="entry name" value="Cobalt-precorrin-4 Transmethylase, Domain 1"/>
    <property type="match status" value="1"/>
</dbReference>
<dbReference type="InterPro" id="IPR035996">
    <property type="entry name" value="4pyrrol_Methylase_sf"/>
</dbReference>
<evidence type="ECO:0000256" key="3">
    <source>
        <dbReference type="ARBA" id="ARBA00022603"/>
    </source>
</evidence>
<dbReference type="InterPro" id="IPR000878">
    <property type="entry name" value="4pyrrol_Mease"/>
</dbReference>
<evidence type="ECO:0000256" key="5">
    <source>
        <dbReference type="ARBA" id="ARBA00022691"/>
    </source>
</evidence>
<dbReference type="EMBL" id="PGEZ01000001">
    <property type="protein sequence ID" value="PJJ58061.1"/>
    <property type="molecule type" value="Genomic_DNA"/>
</dbReference>
<evidence type="ECO:0000259" key="6">
    <source>
        <dbReference type="Pfam" id="PF00590"/>
    </source>
</evidence>